<sequence length="31" mass="3684">MSVLKDLCENEDLSKLKYLEKETKILLIDRC</sequence>
<name>A0A6C0J4L8_9ZZZZ</name>
<proteinExistence type="predicted"/>
<protein>
    <submittedName>
        <fullName evidence="1">Uncharacterized protein</fullName>
    </submittedName>
</protein>
<accession>A0A6C0J4L8</accession>
<reference evidence="1" key="1">
    <citation type="journal article" date="2020" name="Nature">
        <title>Giant virus diversity and host interactions through global metagenomics.</title>
        <authorList>
            <person name="Schulz F."/>
            <person name="Roux S."/>
            <person name="Paez-Espino D."/>
            <person name="Jungbluth S."/>
            <person name="Walsh D.A."/>
            <person name="Denef V.J."/>
            <person name="McMahon K.D."/>
            <person name="Konstantinidis K.T."/>
            <person name="Eloe-Fadrosh E.A."/>
            <person name="Kyrpides N.C."/>
            <person name="Woyke T."/>
        </authorList>
    </citation>
    <scope>NUCLEOTIDE SEQUENCE</scope>
    <source>
        <strain evidence="1">GVMAG-M-3300025676-16</strain>
    </source>
</reference>
<evidence type="ECO:0000313" key="1">
    <source>
        <dbReference type="EMBL" id="QHT98593.1"/>
    </source>
</evidence>
<dbReference type="EMBL" id="MN740294">
    <property type="protein sequence ID" value="QHT98593.1"/>
    <property type="molecule type" value="Genomic_DNA"/>
</dbReference>
<organism evidence="1">
    <name type="scientific">viral metagenome</name>
    <dbReference type="NCBI Taxonomy" id="1070528"/>
    <lineage>
        <taxon>unclassified sequences</taxon>
        <taxon>metagenomes</taxon>
        <taxon>organismal metagenomes</taxon>
    </lineage>
</organism>
<dbReference type="AlphaFoldDB" id="A0A6C0J4L8"/>